<keyword evidence="2" id="KW-1185">Reference proteome</keyword>
<dbReference type="RefSeq" id="WP_330198762.1">
    <property type="nucleotide sequence ID" value="NZ_JAZDRP010000003.1"/>
</dbReference>
<evidence type="ECO:0000313" key="1">
    <source>
        <dbReference type="EMBL" id="MEE2526103.1"/>
    </source>
</evidence>
<protein>
    <submittedName>
        <fullName evidence="1">Uncharacterized protein</fullName>
    </submittedName>
</protein>
<dbReference type="Proteomes" id="UP001354971">
    <property type="component" value="Unassembled WGS sequence"/>
</dbReference>
<dbReference type="EMBL" id="JAZDRP010000003">
    <property type="protein sequence ID" value="MEE2526103.1"/>
    <property type="molecule type" value="Genomic_DNA"/>
</dbReference>
<accession>A0ABU7LQB0</accession>
<comment type="caution">
    <text evidence="1">The sequence shown here is derived from an EMBL/GenBank/DDBJ whole genome shotgun (WGS) entry which is preliminary data.</text>
</comment>
<gene>
    <name evidence="1" type="ORF">V0U79_06970</name>
</gene>
<name>A0ABU7LQB0_9PROT</name>
<sequence length="125" mass="13868">MPANAVLEAPRDQTDPFIYHFRFEDGSQAFVAVSFDTETAVGGEWSERRQGLETVRWRADGEGRIDYYIERVWAEAAGIPRWLHAWIEASSEGEISNAETLIHSLRSCDPGMCPAPVPVAAGTTD</sequence>
<organism evidence="1 2">
    <name type="scientific">Hyphobacterium lacteum</name>
    <dbReference type="NCBI Taxonomy" id="3116575"/>
    <lineage>
        <taxon>Bacteria</taxon>
        <taxon>Pseudomonadati</taxon>
        <taxon>Pseudomonadota</taxon>
        <taxon>Alphaproteobacteria</taxon>
        <taxon>Maricaulales</taxon>
        <taxon>Maricaulaceae</taxon>
        <taxon>Hyphobacterium</taxon>
    </lineage>
</organism>
<evidence type="ECO:0000313" key="2">
    <source>
        <dbReference type="Proteomes" id="UP001354971"/>
    </source>
</evidence>
<proteinExistence type="predicted"/>
<reference evidence="1 2" key="1">
    <citation type="submission" date="2024-01" db="EMBL/GenBank/DDBJ databases">
        <title>Hyphobacterium bacterium isolated from marine sediment.</title>
        <authorList>
            <person name="Zhao S."/>
        </authorList>
    </citation>
    <scope>NUCLEOTIDE SEQUENCE [LARGE SCALE GENOMIC DNA]</scope>
    <source>
        <strain evidence="2">HN65</strain>
    </source>
</reference>